<evidence type="ECO:0000313" key="2">
    <source>
        <dbReference type="Proteomes" id="UP000051063"/>
    </source>
</evidence>
<protein>
    <submittedName>
        <fullName evidence="1">Uncharacterized protein</fullName>
    </submittedName>
</protein>
<dbReference type="Proteomes" id="UP000051063">
    <property type="component" value="Unassembled WGS sequence"/>
</dbReference>
<accession>A0ABR5N2T4</accession>
<evidence type="ECO:0000313" key="1">
    <source>
        <dbReference type="EMBL" id="KQL44809.1"/>
    </source>
</evidence>
<reference evidence="1 2" key="1">
    <citation type="submission" date="2015-09" db="EMBL/GenBank/DDBJ databases">
        <title>Genome sequencing project for genomic taxonomy and phylogenomics of Bacillus-like bacteria.</title>
        <authorList>
            <person name="Liu B."/>
            <person name="Wang J."/>
            <person name="Zhu Y."/>
            <person name="Liu G."/>
            <person name="Chen Q."/>
            <person name="Chen Z."/>
            <person name="Lan J."/>
            <person name="Che J."/>
            <person name="Ge C."/>
            <person name="Shi H."/>
            <person name="Pan Z."/>
            <person name="Liu X."/>
        </authorList>
    </citation>
    <scope>NUCLEOTIDE SEQUENCE [LARGE SCALE GENOMIC DNA]</scope>
    <source>
        <strain evidence="1 2">DSM 8552</strain>
    </source>
</reference>
<dbReference type="RefSeq" id="WP_055747401.1">
    <property type="nucleotide sequence ID" value="NZ_LJJB01000013.1"/>
</dbReference>
<sequence>MSKEKYDGIKEALEYAEYTGQSVNVGLFRGGEGVKIEGFIEKLFDYSFRIRLETGELDRVKYSEVEYVEYS</sequence>
<name>A0ABR5N2T4_BRECH</name>
<comment type="caution">
    <text evidence="1">The sequence shown here is derived from an EMBL/GenBank/DDBJ whole genome shotgun (WGS) entry which is preliminary data.</text>
</comment>
<dbReference type="EMBL" id="LJJB01000013">
    <property type="protein sequence ID" value="KQL44809.1"/>
    <property type="molecule type" value="Genomic_DNA"/>
</dbReference>
<proteinExistence type="predicted"/>
<organism evidence="1 2">
    <name type="scientific">Brevibacillus choshinensis</name>
    <dbReference type="NCBI Taxonomy" id="54911"/>
    <lineage>
        <taxon>Bacteria</taxon>
        <taxon>Bacillati</taxon>
        <taxon>Bacillota</taxon>
        <taxon>Bacilli</taxon>
        <taxon>Bacillales</taxon>
        <taxon>Paenibacillaceae</taxon>
        <taxon>Brevibacillus</taxon>
    </lineage>
</organism>
<gene>
    <name evidence="1" type="ORF">AN963_25970</name>
</gene>
<keyword evidence="2" id="KW-1185">Reference proteome</keyword>